<dbReference type="InterPro" id="IPR017871">
    <property type="entry name" value="ABC_transporter-like_CS"/>
</dbReference>
<dbReference type="InterPro" id="IPR027417">
    <property type="entry name" value="P-loop_NTPase"/>
</dbReference>
<dbReference type="PROSITE" id="PS00211">
    <property type="entry name" value="ABC_TRANSPORTER_1"/>
    <property type="match status" value="1"/>
</dbReference>
<name>A0A1R1BLR4_PAEAM</name>
<dbReference type="AlphaFoldDB" id="A0A1R1BLR4"/>
<dbReference type="Pfam" id="PF00005">
    <property type="entry name" value="ABC_tran"/>
    <property type="match status" value="1"/>
</dbReference>
<dbReference type="SMART" id="SM00382">
    <property type="entry name" value="AAA"/>
    <property type="match status" value="1"/>
</dbReference>
<dbReference type="SUPFAM" id="SSF52540">
    <property type="entry name" value="P-loop containing nucleoside triphosphate hydrolases"/>
    <property type="match status" value="1"/>
</dbReference>
<dbReference type="RefSeq" id="WP_076333361.1">
    <property type="nucleotide sequence ID" value="NZ_MRTJ01000012.1"/>
</dbReference>
<dbReference type="Proteomes" id="UP000187134">
    <property type="component" value="Unassembled WGS sequence"/>
</dbReference>
<organism evidence="4 5">
    <name type="scientific">Paenibacillus amylolyticus</name>
    <dbReference type="NCBI Taxonomy" id="1451"/>
    <lineage>
        <taxon>Bacteria</taxon>
        <taxon>Bacillati</taxon>
        <taxon>Bacillota</taxon>
        <taxon>Bacilli</taxon>
        <taxon>Bacillales</taxon>
        <taxon>Paenibacillaceae</taxon>
        <taxon>Paenibacillus</taxon>
    </lineage>
</organism>
<dbReference type="GO" id="GO:0016887">
    <property type="term" value="F:ATP hydrolysis activity"/>
    <property type="evidence" value="ECO:0007669"/>
    <property type="project" value="InterPro"/>
</dbReference>
<evidence type="ECO:0000256" key="2">
    <source>
        <dbReference type="ARBA" id="ARBA00022840"/>
    </source>
</evidence>
<evidence type="ECO:0000256" key="1">
    <source>
        <dbReference type="ARBA" id="ARBA00022741"/>
    </source>
</evidence>
<protein>
    <submittedName>
        <fullName evidence="4">Daunorubicin ABC transporter ATP-binding protein</fullName>
    </submittedName>
</protein>
<dbReference type="OrthoDB" id="9804819at2"/>
<dbReference type="Gene3D" id="3.40.50.300">
    <property type="entry name" value="P-loop containing nucleotide triphosphate hydrolases"/>
    <property type="match status" value="1"/>
</dbReference>
<dbReference type="PROSITE" id="PS50893">
    <property type="entry name" value="ABC_TRANSPORTER_2"/>
    <property type="match status" value="1"/>
</dbReference>
<accession>A0A1R1BLR4</accession>
<evidence type="ECO:0000259" key="3">
    <source>
        <dbReference type="PROSITE" id="PS50893"/>
    </source>
</evidence>
<reference evidence="4 5" key="1">
    <citation type="submission" date="2016-11" db="EMBL/GenBank/DDBJ databases">
        <title>Paenibacillus species isolates.</title>
        <authorList>
            <person name="Beno S.M."/>
        </authorList>
    </citation>
    <scope>NUCLEOTIDE SEQUENCE [LARGE SCALE GENOMIC DNA]</scope>
    <source>
        <strain evidence="4 5">FSL H8-0246</strain>
    </source>
</reference>
<dbReference type="GO" id="GO:0005524">
    <property type="term" value="F:ATP binding"/>
    <property type="evidence" value="ECO:0007669"/>
    <property type="project" value="UniProtKB-KW"/>
</dbReference>
<gene>
    <name evidence="4" type="ORF">BK131_22750</name>
</gene>
<feature type="domain" description="ABC transporter" evidence="3">
    <location>
        <begin position="5"/>
        <end position="233"/>
    </location>
</feature>
<evidence type="ECO:0000313" key="4">
    <source>
        <dbReference type="EMBL" id="OMF10826.1"/>
    </source>
</evidence>
<evidence type="ECO:0000313" key="5">
    <source>
        <dbReference type="Proteomes" id="UP000187134"/>
    </source>
</evidence>
<dbReference type="EMBL" id="MRTJ01000012">
    <property type="protein sequence ID" value="OMF10826.1"/>
    <property type="molecule type" value="Genomic_DNA"/>
</dbReference>
<dbReference type="InterPro" id="IPR003439">
    <property type="entry name" value="ABC_transporter-like_ATP-bd"/>
</dbReference>
<dbReference type="CDD" id="cd03230">
    <property type="entry name" value="ABC_DR_subfamily_A"/>
    <property type="match status" value="1"/>
</dbReference>
<comment type="caution">
    <text evidence="4">The sequence shown here is derived from an EMBL/GenBank/DDBJ whole genome shotgun (WGS) entry which is preliminary data.</text>
</comment>
<keyword evidence="2 4" id="KW-0067">ATP-binding</keyword>
<dbReference type="PANTHER" id="PTHR43582:SF2">
    <property type="entry name" value="LINEARMYCIN RESISTANCE ATP-BINDING PROTEIN LNRL"/>
    <property type="match status" value="1"/>
</dbReference>
<dbReference type="PANTHER" id="PTHR43582">
    <property type="entry name" value="LINEARMYCIN RESISTANCE ATP-BINDING PROTEIN LNRL"/>
    <property type="match status" value="1"/>
</dbReference>
<proteinExistence type="predicted"/>
<keyword evidence="1" id="KW-0547">Nucleotide-binding</keyword>
<sequence>MQTVFTGENIQFSYNKKKPVLKQLSLSVGDRQIYGLLGPNGAGKSTLTRVMLGLDKPQNGKIQWFNEHLNASTNKRVGYVPQDLALIYDLSAYENVLFFGKLYGLKGERLKKQVRFALEFVGLWEERKQKPKKFSGGMKRRLNIACGIVHNPDVIILDEPTVGVDPQSRNRILDAIIELNQLGTTVIYISHYMEEVERICSHVGIIDDGQLLCQGKLNDVIQEHTDQAIIRLELQRKSTAYTKQLEDYVVLLAEGNNVELGVPKNDVNAISQIKESFGEDVKSFQYITPNLEQVFFKLTRKNLRD</sequence>
<dbReference type="InterPro" id="IPR003593">
    <property type="entry name" value="AAA+_ATPase"/>
</dbReference>